<evidence type="ECO:0000313" key="2">
    <source>
        <dbReference type="Proteomes" id="UP000271974"/>
    </source>
</evidence>
<protein>
    <submittedName>
        <fullName evidence="1">Uncharacterized protein</fullName>
    </submittedName>
</protein>
<keyword evidence="2" id="KW-1185">Reference proteome</keyword>
<comment type="caution">
    <text evidence="1">The sequence shown here is derived from an EMBL/GenBank/DDBJ whole genome shotgun (WGS) entry which is preliminary data.</text>
</comment>
<dbReference type="EMBL" id="RQTK01000102">
    <property type="protein sequence ID" value="RUS87752.1"/>
    <property type="molecule type" value="Genomic_DNA"/>
</dbReference>
<name>A0A433U1Q5_ELYCH</name>
<proteinExistence type="predicted"/>
<gene>
    <name evidence="1" type="ORF">EGW08_004498</name>
</gene>
<organism evidence="1 2">
    <name type="scientific">Elysia chlorotica</name>
    <name type="common">Eastern emerald elysia</name>
    <name type="synonym">Sea slug</name>
    <dbReference type="NCBI Taxonomy" id="188477"/>
    <lineage>
        <taxon>Eukaryota</taxon>
        <taxon>Metazoa</taxon>
        <taxon>Spiralia</taxon>
        <taxon>Lophotrochozoa</taxon>
        <taxon>Mollusca</taxon>
        <taxon>Gastropoda</taxon>
        <taxon>Heterobranchia</taxon>
        <taxon>Euthyneura</taxon>
        <taxon>Panpulmonata</taxon>
        <taxon>Sacoglossa</taxon>
        <taxon>Placobranchoidea</taxon>
        <taxon>Plakobranchidae</taxon>
        <taxon>Elysia</taxon>
    </lineage>
</organism>
<sequence>SAGHIILTLIQPVGFEPGTSRSGDQCSTIYVIATGNDSFFNRQLSLSVSSSSLFTRKLVDYYKVITYSLFNQFSLSASSFSLFTCMLVDYYSHNFPSTILN</sequence>
<dbReference type="Proteomes" id="UP000271974">
    <property type="component" value="Unassembled WGS sequence"/>
</dbReference>
<accession>A0A433U1Q5</accession>
<dbReference type="AlphaFoldDB" id="A0A433U1Q5"/>
<reference evidence="1 2" key="1">
    <citation type="submission" date="2019-01" db="EMBL/GenBank/DDBJ databases">
        <title>A draft genome assembly of the solar-powered sea slug Elysia chlorotica.</title>
        <authorList>
            <person name="Cai H."/>
            <person name="Li Q."/>
            <person name="Fang X."/>
            <person name="Li J."/>
            <person name="Curtis N.E."/>
            <person name="Altenburger A."/>
            <person name="Shibata T."/>
            <person name="Feng M."/>
            <person name="Maeda T."/>
            <person name="Schwartz J.A."/>
            <person name="Shigenobu S."/>
            <person name="Lundholm N."/>
            <person name="Nishiyama T."/>
            <person name="Yang H."/>
            <person name="Hasebe M."/>
            <person name="Li S."/>
            <person name="Pierce S.K."/>
            <person name="Wang J."/>
        </authorList>
    </citation>
    <scope>NUCLEOTIDE SEQUENCE [LARGE SCALE GENOMIC DNA]</scope>
    <source>
        <strain evidence="1">EC2010</strain>
        <tissue evidence="1">Whole organism of an adult</tissue>
    </source>
</reference>
<feature type="non-terminal residue" evidence="1">
    <location>
        <position position="1"/>
    </location>
</feature>
<evidence type="ECO:0000313" key="1">
    <source>
        <dbReference type="EMBL" id="RUS87752.1"/>
    </source>
</evidence>